<dbReference type="EMBL" id="JABWDY010021222">
    <property type="protein sequence ID" value="KAF5192521.1"/>
    <property type="molecule type" value="Genomic_DNA"/>
</dbReference>
<sequence>RGVKRGAPQSQSQSDSAQVEVEEEEVVLKKSKRTKATTTTTTTKALPGPANGSNTNTNIKPDWLLQYQLRLFKGMELLCLTYQLLFFNFLKMDHAYSVFR</sequence>
<dbReference type="Proteomes" id="UP000554482">
    <property type="component" value="Unassembled WGS sequence"/>
</dbReference>
<comment type="caution">
    <text evidence="2">The sequence shown here is derived from an EMBL/GenBank/DDBJ whole genome shotgun (WGS) entry which is preliminary data.</text>
</comment>
<evidence type="ECO:0000313" key="3">
    <source>
        <dbReference type="Proteomes" id="UP000554482"/>
    </source>
</evidence>
<proteinExistence type="predicted"/>
<accession>A0A7J6W5Q1</accession>
<protein>
    <submittedName>
        <fullName evidence="2">Uncharacterized protein</fullName>
    </submittedName>
</protein>
<evidence type="ECO:0000313" key="2">
    <source>
        <dbReference type="EMBL" id="KAF5192521.1"/>
    </source>
</evidence>
<keyword evidence="3" id="KW-1185">Reference proteome</keyword>
<feature type="region of interest" description="Disordered" evidence="1">
    <location>
        <begin position="1"/>
        <end position="57"/>
    </location>
</feature>
<feature type="compositionally biased region" description="Low complexity" evidence="1">
    <location>
        <begin position="9"/>
        <end position="19"/>
    </location>
</feature>
<organism evidence="2 3">
    <name type="scientific">Thalictrum thalictroides</name>
    <name type="common">Rue-anemone</name>
    <name type="synonym">Anemone thalictroides</name>
    <dbReference type="NCBI Taxonomy" id="46969"/>
    <lineage>
        <taxon>Eukaryota</taxon>
        <taxon>Viridiplantae</taxon>
        <taxon>Streptophyta</taxon>
        <taxon>Embryophyta</taxon>
        <taxon>Tracheophyta</taxon>
        <taxon>Spermatophyta</taxon>
        <taxon>Magnoliopsida</taxon>
        <taxon>Ranunculales</taxon>
        <taxon>Ranunculaceae</taxon>
        <taxon>Thalictroideae</taxon>
        <taxon>Thalictrum</taxon>
    </lineage>
</organism>
<name>A0A7J6W5Q1_THATH</name>
<feature type="non-terminal residue" evidence="2">
    <location>
        <position position="1"/>
    </location>
</feature>
<gene>
    <name evidence="2" type="ORF">FRX31_017892</name>
</gene>
<reference evidence="2 3" key="1">
    <citation type="submission" date="2020-06" db="EMBL/GenBank/DDBJ databases">
        <title>Transcriptomic and genomic resources for Thalictrum thalictroides and T. hernandezii: Facilitating candidate gene discovery in an emerging model plant lineage.</title>
        <authorList>
            <person name="Arias T."/>
            <person name="Riano-Pachon D.M."/>
            <person name="Di Stilio V.S."/>
        </authorList>
    </citation>
    <scope>NUCLEOTIDE SEQUENCE [LARGE SCALE GENOMIC DNA]</scope>
    <source>
        <strain evidence="3">cv. WT478/WT964</strain>
        <tissue evidence="2">Leaves</tissue>
    </source>
</reference>
<dbReference type="AlphaFoldDB" id="A0A7J6W5Q1"/>
<evidence type="ECO:0000256" key="1">
    <source>
        <dbReference type="SAM" id="MobiDB-lite"/>
    </source>
</evidence>